<organism evidence="1 2">
    <name type="scientific">Desulfuromonas thiophila</name>
    <dbReference type="NCBI Taxonomy" id="57664"/>
    <lineage>
        <taxon>Bacteria</taxon>
        <taxon>Pseudomonadati</taxon>
        <taxon>Thermodesulfobacteriota</taxon>
        <taxon>Desulfuromonadia</taxon>
        <taxon>Desulfuromonadales</taxon>
        <taxon>Desulfuromonadaceae</taxon>
        <taxon>Desulfuromonas</taxon>
    </lineage>
</organism>
<dbReference type="STRING" id="57664.SAMN05661003_101431"/>
<dbReference type="EMBL" id="FNAQ01000001">
    <property type="protein sequence ID" value="SDD82674.1"/>
    <property type="molecule type" value="Genomic_DNA"/>
</dbReference>
<evidence type="ECO:0008006" key="3">
    <source>
        <dbReference type="Google" id="ProtNLM"/>
    </source>
</evidence>
<accession>A0A1G6XWQ9</accession>
<dbReference type="Gene3D" id="1.10.3210.10">
    <property type="entry name" value="Hypothetical protein af1432"/>
    <property type="match status" value="1"/>
</dbReference>
<protein>
    <recommendedName>
        <fullName evidence="3">HD/PDEase domain-containing protein</fullName>
    </recommendedName>
</protein>
<evidence type="ECO:0000313" key="1">
    <source>
        <dbReference type="EMBL" id="SDD82674.1"/>
    </source>
</evidence>
<reference evidence="2" key="1">
    <citation type="submission" date="2016-10" db="EMBL/GenBank/DDBJ databases">
        <authorList>
            <person name="Varghese N."/>
            <person name="Submissions S."/>
        </authorList>
    </citation>
    <scope>NUCLEOTIDE SEQUENCE [LARGE SCALE GENOMIC DNA]</scope>
    <source>
        <strain evidence="2">DSM 8987</strain>
    </source>
</reference>
<dbReference type="CDD" id="cd00077">
    <property type="entry name" value="HDc"/>
    <property type="match status" value="1"/>
</dbReference>
<keyword evidence="2" id="KW-1185">Reference proteome</keyword>
<dbReference type="InterPro" id="IPR003607">
    <property type="entry name" value="HD/PDEase_dom"/>
</dbReference>
<evidence type="ECO:0000313" key="2">
    <source>
        <dbReference type="Proteomes" id="UP000243205"/>
    </source>
</evidence>
<dbReference type="Proteomes" id="UP000243205">
    <property type="component" value="Unassembled WGS sequence"/>
</dbReference>
<dbReference type="SUPFAM" id="SSF109604">
    <property type="entry name" value="HD-domain/PDEase-like"/>
    <property type="match status" value="1"/>
</dbReference>
<name>A0A1G6XWQ9_9BACT</name>
<gene>
    <name evidence="1" type="ORF">SAMN05661003_101431</name>
</gene>
<sequence length="284" mass="31160">MKRVLPAVESVRPDSDGMAELVALLQQQFAAVAGALVPLCDQVAQLYRHGSGRWQPCRAPYHDLGHAVAVSLLALRLLAGWQQLRCQAASAMAVRGLLAAALLHDSGYLLRHSETGRGGQHTFDHVVRGQRLAAHLLAEQGWEREAITLVRQLIGATEFAGARPEVQLAEPFRVLPDLLTSADLLAQVTAPDYPERLTDLYAEFSEAYLAHGRVTLRQQGYFLFDDLTALQRGSAAFVRQRVLPQLAALGLAEPCLRAFYGRADHPYACQLQTNLQRLDALAGR</sequence>
<dbReference type="OrthoDB" id="188290at2"/>
<dbReference type="RefSeq" id="WP_092075772.1">
    <property type="nucleotide sequence ID" value="NZ_FNAQ01000001.1"/>
</dbReference>
<proteinExistence type="predicted"/>
<dbReference type="AlphaFoldDB" id="A0A1G6XWQ9"/>